<dbReference type="AlphaFoldDB" id="A0A078F292"/>
<accession>A0A078F292</accession>
<proteinExistence type="predicted"/>
<keyword evidence="2" id="KW-0472">Membrane</keyword>
<feature type="compositionally biased region" description="Acidic residues" evidence="1">
    <location>
        <begin position="1"/>
        <end position="10"/>
    </location>
</feature>
<keyword evidence="2" id="KW-1133">Transmembrane helix</keyword>
<evidence type="ECO:0000256" key="1">
    <source>
        <dbReference type="SAM" id="MobiDB-lite"/>
    </source>
</evidence>
<keyword evidence="2" id="KW-0812">Transmembrane</keyword>
<protein>
    <submittedName>
        <fullName evidence="3">BnaA05g28010D protein</fullName>
    </submittedName>
</protein>
<sequence length="84" mass="9341">MDSSSDIEGDSEGRNEGGGSTSDYRLLGRQVTVHQFMGGGKGESFLCIGDHFFFLCMALFFDHAAADLLFFLDCLSYLFLQMCY</sequence>
<feature type="transmembrane region" description="Helical" evidence="2">
    <location>
        <begin position="52"/>
        <end position="80"/>
    </location>
</feature>
<evidence type="ECO:0000313" key="4">
    <source>
        <dbReference type="Proteomes" id="UP000028999"/>
    </source>
</evidence>
<evidence type="ECO:0000256" key="2">
    <source>
        <dbReference type="SAM" id="Phobius"/>
    </source>
</evidence>
<organism evidence="3 4">
    <name type="scientific">Brassica napus</name>
    <name type="common">Rape</name>
    <dbReference type="NCBI Taxonomy" id="3708"/>
    <lineage>
        <taxon>Eukaryota</taxon>
        <taxon>Viridiplantae</taxon>
        <taxon>Streptophyta</taxon>
        <taxon>Embryophyta</taxon>
        <taxon>Tracheophyta</taxon>
        <taxon>Spermatophyta</taxon>
        <taxon>Magnoliopsida</taxon>
        <taxon>eudicotyledons</taxon>
        <taxon>Gunneridae</taxon>
        <taxon>Pentapetalae</taxon>
        <taxon>rosids</taxon>
        <taxon>malvids</taxon>
        <taxon>Brassicales</taxon>
        <taxon>Brassicaceae</taxon>
        <taxon>Brassiceae</taxon>
        <taxon>Brassica</taxon>
    </lineage>
</organism>
<evidence type="ECO:0000313" key="3">
    <source>
        <dbReference type="EMBL" id="CDY08565.1"/>
    </source>
</evidence>
<keyword evidence="4" id="KW-1185">Reference proteome</keyword>
<dbReference type="Gramene" id="CDY08565">
    <property type="protein sequence ID" value="CDY08565"/>
    <property type="gene ID" value="GSBRNA2T00000351001"/>
</dbReference>
<name>A0A078F292_BRANA</name>
<dbReference type="EMBL" id="LK031986">
    <property type="protein sequence ID" value="CDY08565.1"/>
    <property type="molecule type" value="Genomic_DNA"/>
</dbReference>
<feature type="region of interest" description="Disordered" evidence="1">
    <location>
        <begin position="1"/>
        <end position="23"/>
    </location>
</feature>
<dbReference type="PaxDb" id="3708-A0A078F292"/>
<dbReference type="Proteomes" id="UP000028999">
    <property type="component" value="Unassembled WGS sequence"/>
</dbReference>
<gene>
    <name evidence="3" type="primary">BnaA05g28010D</name>
    <name evidence="3" type="ORF">GSBRNA2T00000351001</name>
</gene>
<reference evidence="3 4" key="1">
    <citation type="journal article" date="2014" name="Science">
        <title>Plant genetics. Early allopolyploid evolution in the post-Neolithic Brassica napus oilseed genome.</title>
        <authorList>
            <person name="Chalhoub B."/>
            <person name="Denoeud F."/>
            <person name="Liu S."/>
            <person name="Parkin I.A."/>
            <person name="Tang H."/>
            <person name="Wang X."/>
            <person name="Chiquet J."/>
            <person name="Belcram H."/>
            <person name="Tong C."/>
            <person name="Samans B."/>
            <person name="Correa M."/>
            <person name="Da Silva C."/>
            <person name="Just J."/>
            <person name="Falentin C."/>
            <person name="Koh C.S."/>
            <person name="Le Clainche I."/>
            <person name="Bernard M."/>
            <person name="Bento P."/>
            <person name="Noel B."/>
            <person name="Labadie K."/>
            <person name="Alberti A."/>
            <person name="Charles M."/>
            <person name="Arnaud D."/>
            <person name="Guo H."/>
            <person name="Daviaud C."/>
            <person name="Alamery S."/>
            <person name="Jabbari K."/>
            <person name="Zhao M."/>
            <person name="Edger P.P."/>
            <person name="Chelaifa H."/>
            <person name="Tack D."/>
            <person name="Lassalle G."/>
            <person name="Mestiri I."/>
            <person name="Schnel N."/>
            <person name="Le Paslier M.C."/>
            <person name="Fan G."/>
            <person name="Renault V."/>
            <person name="Bayer P.E."/>
            <person name="Golicz A.A."/>
            <person name="Manoli S."/>
            <person name="Lee T.H."/>
            <person name="Thi V.H."/>
            <person name="Chalabi S."/>
            <person name="Hu Q."/>
            <person name="Fan C."/>
            <person name="Tollenaere R."/>
            <person name="Lu Y."/>
            <person name="Battail C."/>
            <person name="Shen J."/>
            <person name="Sidebottom C.H."/>
            <person name="Wang X."/>
            <person name="Canaguier A."/>
            <person name="Chauveau A."/>
            <person name="Berard A."/>
            <person name="Deniot G."/>
            <person name="Guan M."/>
            <person name="Liu Z."/>
            <person name="Sun F."/>
            <person name="Lim Y.P."/>
            <person name="Lyons E."/>
            <person name="Town C.D."/>
            <person name="Bancroft I."/>
            <person name="Wang X."/>
            <person name="Meng J."/>
            <person name="Ma J."/>
            <person name="Pires J.C."/>
            <person name="King G.J."/>
            <person name="Brunel D."/>
            <person name="Delourme R."/>
            <person name="Renard M."/>
            <person name="Aury J.M."/>
            <person name="Adams K.L."/>
            <person name="Batley J."/>
            <person name="Snowdon R.J."/>
            <person name="Tost J."/>
            <person name="Edwards D."/>
            <person name="Zhou Y."/>
            <person name="Hua W."/>
            <person name="Sharpe A.G."/>
            <person name="Paterson A.H."/>
            <person name="Guan C."/>
            <person name="Wincker P."/>
        </authorList>
    </citation>
    <scope>NUCLEOTIDE SEQUENCE [LARGE SCALE GENOMIC DNA]</scope>
    <source>
        <strain evidence="4">cv. Darmor-bzh</strain>
    </source>
</reference>